<accession>A0ABR3LG32</accession>
<feature type="non-terminal residue" evidence="2">
    <location>
        <position position="1"/>
    </location>
</feature>
<sequence length="60" mass="6786">VRSGSHVSSSVSVKSDRSKDLNPPDFSKEPSQTKQLQYKTLDPDLQSHRKHKNFTGSIFQ</sequence>
<proteinExistence type="predicted"/>
<feature type="compositionally biased region" description="Polar residues" evidence="1">
    <location>
        <begin position="29"/>
        <end position="38"/>
    </location>
</feature>
<comment type="caution">
    <text evidence="2">The sequence shown here is derived from an EMBL/GenBank/DDBJ whole genome shotgun (WGS) entry which is preliminary data.</text>
</comment>
<dbReference type="EMBL" id="JAYMGO010000022">
    <property type="protein sequence ID" value="KAL1251825.1"/>
    <property type="molecule type" value="Genomic_DNA"/>
</dbReference>
<feature type="region of interest" description="Disordered" evidence="1">
    <location>
        <begin position="1"/>
        <end position="60"/>
    </location>
</feature>
<reference evidence="2 3" key="1">
    <citation type="submission" date="2023-09" db="EMBL/GenBank/DDBJ databases">
        <authorList>
            <person name="Wang M."/>
        </authorList>
    </citation>
    <scope>NUCLEOTIDE SEQUENCE [LARGE SCALE GENOMIC DNA]</scope>
    <source>
        <strain evidence="2">GT-2023</strain>
        <tissue evidence="2">Liver</tissue>
    </source>
</reference>
<keyword evidence="3" id="KW-1185">Reference proteome</keyword>
<feature type="compositionally biased region" description="Low complexity" evidence="1">
    <location>
        <begin position="1"/>
        <end position="13"/>
    </location>
</feature>
<gene>
    <name evidence="2" type="ORF">QQF64_019621</name>
</gene>
<dbReference type="Proteomes" id="UP001558613">
    <property type="component" value="Unassembled WGS sequence"/>
</dbReference>
<name>A0ABR3LG32_9TELE</name>
<evidence type="ECO:0000256" key="1">
    <source>
        <dbReference type="SAM" id="MobiDB-lite"/>
    </source>
</evidence>
<evidence type="ECO:0000313" key="2">
    <source>
        <dbReference type="EMBL" id="KAL1251825.1"/>
    </source>
</evidence>
<organism evidence="2 3">
    <name type="scientific">Cirrhinus molitorella</name>
    <name type="common">mud carp</name>
    <dbReference type="NCBI Taxonomy" id="172907"/>
    <lineage>
        <taxon>Eukaryota</taxon>
        <taxon>Metazoa</taxon>
        <taxon>Chordata</taxon>
        <taxon>Craniata</taxon>
        <taxon>Vertebrata</taxon>
        <taxon>Euteleostomi</taxon>
        <taxon>Actinopterygii</taxon>
        <taxon>Neopterygii</taxon>
        <taxon>Teleostei</taxon>
        <taxon>Ostariophysi</taxon>
        <taxon>Cypriniformes</taxon>
        <taxon>Cyprinidae</taxon>
        <taxon>Labeoninae</taxon>
        <taxon>Labeonini</taxon>
        <taxon>Cirrhinus</taxon>
    </lineage>
</organism>
<protein>
    <submittedName>
        <fullName evidence="2">Uncharacterized protein</fullName>
    </submittedName>
</protein>
<feature type="non-terminal residue" evidence="2">
    <location>
        <position position="60"/>
    </location>
</feature>
<feature type="compositionally biased region" description="Basic and acidic residues" evidence="1">
    <location>
        <begin position="14"/>
        <end position="28"/>
    </location>
</feature>
<evidence type="ECO:0000313" key="3">
    <source>
        <dbReference type="Proteomes" id="UP001558613"/>
    </source>
</evidence>